<comment type="caution">
    <text evidence="2">The sequence shown here is derived from an EMBL/GenBank/DDBJ whole genome shotgun (WGS) entry which is preliminary data.</text>
</comment>
<dbReference type="Pfam" id="PF10942">
    <property type="entry name" value="DUF2619"/>
    <property type="match status" value="1"/>
</dbReference>
<feature type="transmembrane region" description="Helical" evidence="1">
    <location>
        <begin position="42"/>
        <end position="63"/>
    </location>
</feature>
<dbReference type="RefSeq" id="WP_048683488.1">
    <property type="nucleotide sequence ID" value="NZ_CCXW01000001.1"/>
</dbReference>
<sequence length="91" mass="9631">MFLAIEKAVLIMVLLRLFSGSVEILAAALMFKLNNIEKALLVNSSLALIGPIILIITTTVGLIGVSEKLSLFKITCVFSGVALILIGVKSS</sequence>
<reference evidence="2 3" key="1">
    <citation type="journal article" date="2014" name="Genome Announc.">
        <title>Genome Sequence of Bacillus simplex Strain P558, Isolated from a Human Fecal Sample.</title>
        <authorList>
            <person name="Croce O."/>
            <person name="Hugon P."/>
            <person name="Lagier J.C."/>
            <person name="Bibi F."/>
            <person name="Robert C."/>
            <person name="Azhar E.I."/>
            <person name="Raoult D."/>
            <person name="Fournier P.E."/>
        </authorList>
    </citation>
    <scope>NUCLEOTIDE SEQUENCE [LARGE SCALE GENOMIC DNA]</scope>
    <source>
        <strain evidence="2 3">P558</strain>
    </source>
</reference>
<keyword evidence="1" id="KW-1133">Transmembrane helix</keyword>
<keyword evidence="3" id="KW-1185">Reference proteome</keyword>
<proteinExistence type="predicted"/>
<dbReference type="EMBL" id="CCXW01000001">
    <property type="protein sequence ID" value="CEG34607.1"/>
    <property type="molecule type" value="Genomic_DNA"/>
</dbReference>
<keyword evidence="1" id="KW-0472">Membrane</keyword>
<accession>A0AAN2PL13</accession>
<dbReference type="Proteomes" id="UP000182110">
    <property type="component" value="Unassembled WGS sequence"/>
</dbReference>
<evidence type="ECO:0000256" key="1">
    <source>
        <dbReference type="SAM" id="Phobius"/>
    </source>
</evidence>
<name>A0AAN2PL13_9BACI</name>
<organism evidence="2 3">
    <name type="scientific">Peribacillus simplex</name>
    <dbReference type="NCBI Taxonomy" id="1478"/>
    <lineage>
        <taxon>Bacteria</taxon>
        <taxon>Bacillati</taxon>
        <taxon>Bacillota</taxon>
        <taxon>Bacilli</taxon>
        <taxon>Bacillales</taxon>
        <taxon>Bacillaceae</taxon>
        <taxon>Peribacillus</taxon>
    </lineage>
</organism>
<dbReference type="InterPro" id="IPR020390">
    <property type="entry name" value="Uncharacterised_YqhV"/>
</dbReference>
<evidence type="ECO:0008006" key="4">
    <source>
        <dbReference type="Google" id="ProtNLM"/>
    </source>
</evidence>
<evidence type="ECO:0000313" key="2">
    <source>
        <dbReference type="EMBL" id="CEG34607.1"/>
    </source>
</evidence>
<evidence type="ECO:0000313" key="3">
    <source>
        <dbReference type="Proteomes" id="UP000182110"/>
    </source>
</evidence>
<gene>
    <name evidence="2" type="ORF">BN1180_04811</name>
</gene>
<dbReference type="AlphaFoldDB" id="A0AAN2PL13"/>
<keyword evidence="1" id="KW-0812">Transmembrane</keyword>
<protein>
    <recommendedName>
        <fullName evidence="4">DUF2619 domain-containing protein</fullName>
    </recommendedName>
</protein>
<feature type="transmembrane region" description="Helical" evidence="1">
    <location>
        <begin position="70"/>
        <end position="88"/>
    </location>
</feature>